<dbReference type="Gene3D" id="3.40.1580.10">
    <property type="entry name" value="SMI1/KNR4-like"/>
    <property type="match status" value="1"/>
</dbReference>
<dbReference type="EMBL" id="JSWE01000075">
    <property type="protein sequence ID" value="KIE05770.1"/>
    <property type="molecule type" value="Genomic_DNA"/>
</dbReference>
<keyword evidence="3" id="KW-1185">Reference proteome</keyword>
<gene>
    <name evidence="2" type="ORF">NF27_CY00060</name>
</gene>
<accession>A0A0C1R0D7</accession>
<reference evidence="2 3" key="1">
    <citation type="submission" date="2014-11" db="EMBL/GenBank/DDBJ databases">
        <title>A Rickettsiales Symbiont of Amoebae With Ancient Features.</title>
        <authorList>
            <person name="Schulz F."/>
            <person name="Martijn J."/>
            <person name="Wascher F."/>
            <person name="Kostanjsek R."/>
            <person name="Ettema T.J."/>
            <person name="Horn M."/>
        </authorList>
    </citation>
    <scope>NUCLEOTIDE SEQUENCE [LARGE SCALE GENOMIC DNA]</scope>
    <source>
        <strain evidence="2 3">UWC36</strain>
    </source>
</reference>
<sequence>MNMKHIEVEECKNPITVDEILAAEETIGAKLPSDYVEHLLKYNGGHPDKDCYPLLEAIPYYNRITKAEAKSFSAEIAWFYAIHDGEYSNLLREYKFDGDRLPKGLIAIGKSSGGNLICISVGLRNYGKVYFWDHKGCVRLGEEEPWWDNVFLIANSFTDFINSLYFGDAEMNEKRNEAIKYIDIHDKYSLPYYINNGRKYAELMKVFFAKAPKDVEEFVVEKIKKNSDLILKYEVPSENKRYVRYITDKTGEYKNVIEDVDSYSSQGKPDAR</sequence>
<organism evidence="2 3">
    <name type="scientific">Candidatus Jidaibacter acanthamoebae</name>
    <dbReference type="NCBI Taxonomy" id="86105"/>
    <lineage>
        <taxon>Bacteria</taxon>
        <taxon>Pseudomonadati</taxon>
        <taxon>Pseudomonadota</taxon>
        <taxon>Alphaproteobacteria</taxon>
        <taxon>Rickettsiales</taxon>
        <taxon>Candidatus Midichloriaceae</taxon>
        <taxon>Candidatus Jidaibacter</taxon>
    </lineage>
</organism>
<dbReference type="InterPro" id="IPR037883">
    <property type="entry name" value="Knr4/Smi1-like_sf"/>
</dbReference>
<dbReference type="AlphaFoldDB" id="A0A0C1R0D7"/>
<proteinExistence type="predicted"/>
<dbReference type="SMART" id="SM00860">
    <property type="entry name" value="SMI1_KNR4"/>
    <property type="match status" value="1"/>
</dbReference>
<dbReference type="Pfam" id="PF09346">
    <property type="entry name" value="SMI1_KNR4"/>
    <property type="match status" value="1"/>
</dbReference>
<dbReference type="InterPro" id="IPR018958">
    <property type="entry name" value="Knr4/Smi1-like_dom"/>
</dbReference>
<evidence type="ECO:0000313" key="3">
    <source>
        <dbReference type="Proteomes" id="UP000031258"/>
    </source>
</evidence>
<name>A0A0C1R0D7_9RICK</name>
<dbReference type="STRING" id="86105.NF27_CY00060"/>
<comment type="caution">
    <text evidence="2">The sequence shown here is derived from an EMBL/GenBank/DDBJ whole genome shotgun (WGS) entry which is preliminary data.</text>
</comment>
<dbReference type="SUPFAM" id="SSF160631">
    <property type="entry name" value="SMI1/KNR4-like"/>
    <property type="match status" value="1"/>
</dbReference>
<dbReference type="Proteomes" id="UP000031258">
    <property type="component" value="Unassembled WGS sequence"/>
</dbReference>
<feature type="domain" description="Knr4/Smi1-like" evidence="1">
    <location>
        <begin position="14"/>
        <end position="163"/>
    </location>
</feature>
<evidence type="ECO:0000313" key="2">
    <source>
        <dbReference type="EMBL" id="KIE05770.1"/>
    </source>
</evidence>
<evidence type="ECO:0000259" key="1">
    <source>
        <dbReference type="SMART" id="SM00860"/>
    </source>
</evidence>
<protein>
    <recommendedName>
        <fullName evidence="1">Knr4/Smi1-like domain-containing protein</fullName>
    </recommendedName>
</protein>